<evidence type="ECO:0000313" key="10">
    <source>
        <dbReference type="Proteomes" id="UP001069802"/>
    </source>
</evidence>
<keyword evidence="10" id="KW-1185">Reference proteome</keyword>
<evidence type="ECO:0000256" key="5">
    <source>
        <dbReference type="ARBA" id="ARBA00022692"/>
    </source>
</evidence>
<dbReference type="RefSeq" id="WP_269424348.1">
    <property type="nucleotide sequence ID" value="NZ_JAPWGY010000006.1"/>
</dbReference>
<evidence type="ECO:0000256" key="4">
    <source>
        <dbReference type="ARBA" id="ARBA00022475"/>
    </source>
</evidence>
<evidence type="ECO:0000256" key="7">
    <source>
        <dbReference type="ARBA" id="ARBA00023136"/>
    </source>
</evidence>
<feature type="transmembrane region" description="Helical" evidence="8">
    <location>
        <begin position="304"/>
        <end position="327"/>
    </location>
</feature>
<keyword evidence="5 8" id="KW-0812">Transmembrane</keyword>
<organism evidence="9 10">
    <name type="scientific">Kiloniella laminariae</name>
    <dbReference type="NCBI Taxonomy" id="454162"/>
    <lineage>
        <taxon>Bacteria</taxon>
        <taxon>Pseudomonadati</taxon>
        <taxon>Pseudomonadota</taxon>
        <taxon>Alphaproteobacteria</taxon>
        <taxon>Rhodospirillales</taxon>
        <taxon>Kiloniellaceae</taxon>
        <taxon>Kiloniella</taxon>
    </lineage>
</organism>
<reference evidence="9" key="1">
    <citation type="submission" date="2022-12" db="EMBL/GenBank/DDBJ databases">
        <title>Bacterial isolates from different developmental stages of Nematostella vectensis.</title>
        <authorList>
            <person name="Fraune S."/>
        </authorList>
    </citation>
    <scope>NUCLEOTIDE SEQUENCE</scope>
    <source>
        <strain evidence="9">G21630-S1</strain>
    </source>
</reference>
<comment type="similarity">
    <text evidence="2">Belongs to the binding-protein-dependent transport system permease family. FecCD subfamily.</text>
</comment>
<feature type="transmembrane region" description="Helical" evidence="8">
    <location>
        <begin position="82"/>
        <end position="102"/>
    </location>
</feature>
<name>A0ABT4LM79_9PROT</name>
<proteinExistence type="inferred from homology"/>
<dbReference type="InterPro" id="IPR000522">
    <property type="entry name" value="ABC_transptr_permease_BtuC"/>
</dbReference>
<feature type="transmembrane region" description="Helical" evidence="8">
    <location>
        <begin position="114"/>
        <end position="137"/>
    </location>
</feature>
<comment type="subcellular location">
    <subcellularLocation>
        <location evidence="1">Cell membrane</location>
        <topology evidence="1">Multi-pass membrane protein</topology>
    </subcellularLocation>
</comment>
<evidence type="ECO:0000313" key="9">
    <source>
        <dbReference type="EMBL" id="MCZ4282197.1"/>
    </source>
</evidence>
<accession>A0ABT4LM79</accession>
<keyword evidence="3" id="KW-0813">Transport</keyword>
<feature type="transmembrane region" description="Helical" evidence="8">
    <location>
        <begin position="333"/>
        <end position="352"/>
    </location>
</feature>
<dbReference type="PANTHER" id="PTHR30472:SF25">
    <property type="entry name" value="ABC TRANSPORTER PERMEASE PROTEIN MJ0876-RELATED"/>
    <property type="match status" value="1"/>
</dbReference>
<evidence type="ECO:0000256" key="2">
    <source>
        <dbReference type="ARBA" id="ARBA00007935"/>
    </source>
</evidence>
<feature type="transmembrane region" description="Helical" evidence="8">
    <location>
        <begin position="143"/>
        <end position="164"/>
    </location>
</feature>
<comment type="caution">
    <text evidence="9">The sequence shown here is derived from an EMBL/GenBank/DDBJ whole genome shotgun (WGS) entry which is preliminary data.</text>
</comment>
<feature type="transmembrane region" description="Helical" evidence="8">
    <location>
        <begin position="176"/>
        <end position="196"/>
    </location>
</feature>
<dbReference type="CDD" id="cd06550">
    <property type="entry name" value="TM_ABC_iron-siderophores_like"/>
    <property type="match status" value="1"/>
</dbReference>
<protein>
    <submittedName>
        <fullName evidence="9">Iron ABC transporter permease</fullName>
    </submittedName>
</protein>
<keyword evidence="6 8" id="KW-1133">Transmembrane helix</keyword>
<evidence type="ECO:0000256" key="3">
    <source>
        <dbReference type="ARBA" id="ARBA00022448"/>
    </source>
</evidence>
<dbReference type="SUPFAM" id="SSF81345">
    <property type="entry name" value="ABC transporter involved in vitamin B12 uptake, BtuC"/>
    <property type="match status" value="1"/>
</dbReference>
<evidence type="ECO:0000256" key="8">
    <source>
        <dbReference type="SAM" id="Phobius"/>
    </source>
</evidence>
<keyword evidence="7 8" id="KW-0472">Membrane</keyword>
<feature type="transmembrane region" description="Helical" evidence="8">
    <location>
        <begin position="226"/>
        <end position="246"/>
    </location>
</feature>
<evidence type="ECO:0000256" key="6">
    <source>
        <dbReference type="ARBA" id="ARBA00022989"/>
    </source>
</evidence>
<dbReference type="InterPro" id="IPR037294">
    <property type="entry name" value="ABC_BtuC-like"/>
</dbReference>
<evidence type="ECO:0000256" key="1">
    <source>
        <dbReference type="ARBA" id="ARBA00004651"/>
    </source>
</evidence>
<sequence length="360" mass="37431">MAYLSLAKIRRRKKRDGASYWLLPLLLVVLFIAILLSLGIGGVSIPPLASAGHFLSYLGLTHSDLQPQEILILEAVRLPRTALGLAIGMALGLSGAVMQSLFRNPLADPGLIGVSSGAALAVVCVIVLGDSLFASFLEATSSYSLPLAAFAGSLATTALVYNLARRQGATDVAVMLLMGIAVNAIVGSFIGLLTYIADDSELRSLTFWSMGSLSGAGEATWPSIGIMLFASLLLLRLSGPLNLFLLGETEAKHLGVATEGIKRQAALAAACATGAAVAAAGMIGFIGLIAPHLARLIGGADNRFVLPAAALIGALLIILADTIARIVVLPAELPIGLVTSFIGGPFFFALLFREFRKRRA</sequence>
<gene>
    <name evidence="9" type="ORF">O4H49_15515</name>
</gene>
<dbReference type="EMBL" id="JAPWGY010000006">
    <property type="protein sequence ID" value="MCZ4282197.1"/>
    <property type="molecule type" value="Genomic_DNA"/>
</dbReference>
<dbReference type="Gene3D" id="1.10.3470.10">
    <property type="entry name" value="ABC transporter involved in vitamin B12 uptake, BtuC"/>
    <property type="match status" value="1"/>
</dbReference>
<dbReference type="PANTHER" id="PTHR30472">
    <property type="entry name" value="FERRIC ENTEROBACTIN TRANSPORT SYSTEM PERMEASE PROTEIN"/>
    <property type="match status" value="1"/>
</dbReference>
<keyword evidence="4" id="KW-1003">Cell membrane</keyword>
<dbReference type="Proteomes" id="UP001069802">
    <property type="component" value="Unassembled WGS sequence"/>
</dbReference>
<dbReference type="Pfam" id="PF01032">
    <property type="entry name" value="FecCD"/>
    <property type="match status" value="1"/>
</dbReference>
<feature type="transmembrane region" description="Helical" evidence="8">
    <location>
        <begin position="21"/>
        <end position="45"/>
    </location>
</feature>
<feature type="transmembrane region" description="Helical" evidence="8">
    <location>
        <begin position="266"/>
        <end position="292"/>
    </location>
</feature>